<keyword evidence="4 6" id="KW-1133">Transmembrane helix</keyword>
<evidence type="ECO:0000256" key="5">
    <source>
        <dbReference type="ARBA" id="ARBA00023136"/>
    </source>
</evidence>
<feature type="transmembrane region" description="Helical" evidence="6">
    <location>
        <begin position="156"/>
        <end position="174"/>
    </location>
</feature>
<dbReference type="GO" id="GO:0005886">
    <property type="term" value="C:plasma membrane"/>
    <property type="evidence" value="ECO:0007669"/>
    <property type="project" value="TreeGrafter"/>
</dbReference>
<comment type="similarity">
    <text evidence="2">Belongs to the acetate uptake transporter (AceTr) (TC 2.A.96) family.</text>
</comment>
<dbReference type="OrthoDB" id="3648309at2759"/>
<dbReference type="GO" id="GO:0015123">
    <property type="term" value="F:acetate transmembrane transporter activity"/>
    <property type="evidence" value="ECO:0007669"/>
    <property type="project" value="TreeGrafter"/>
</dbReference>
<gene>
    <name evidence="7" type="ORF">K470DRAFT_212471</name>
</gene>
<dbReference type="InterPro" id="IPR051633">
    <property type="entry name" value="AceTr"/>
</dbReference>
<dbReference type="AlphaFoldDB" id="A0A6A7C768"/>
<keyword evidence="3 6" id="KW-0812">Transmembrane</keyword>
<evidence type="ECO:0000313" key="7">
    <source>
        <dbReference type="EMBL" id="KAF2862518.1"/>
    </source>
</evidence>
<dbReference type="PANTHER" id="PTHR31123">
    <property type="entry name" value="ACCUMULATION OF DYADS PROTEIN 2-RELATED"/>
    <property type="match status" value="1"/>
</dbReference>
<keyword evidence="5 6" id="KW-0472">Membrane</keyword>
<organism evidence="7 8">
    <name type="scientific">Piedraia hortae CBS 480.64</name>
    <dbReference type="NCBI Taxonomy" id="1314780"/>
    <lineage>
        <taxon>Eukaryota</taxon>
        <taxon>Fungi</taxon>
        <taxon>Dikarya</taxon>
        <taxon>Ascomycota</taxon>
        <taxon>Pezizomycotina</taxon>
        <taxon>Dothideomycetes</taxon>
        <taxon>Dothideomycetidae</taxon>
        <taxon>Capnodiales</taxon>
        <taxon>Piedraiaceae</taxon>
        <taxon>Piedraia</taxon>
    </lineage>
</organism>
<feature type="transmembrane region" description="Helical" evidence="6">
    <location>
        <begin position="89"/>
        <end position="119"/>
    </location>
</feature>
<feature type="transmembrane region" description="Helical" evidence="6">
    <location>
        <begin position="180"/>
        <end position="201"/>
    </location>
</feature>
<dbReference type="PANTHER" id="PTHR31123:SF4">
    <property type="entry name" value="PROTEIN ALCS"/>
    <property type="match status" value="1"/>
</dbReference>
<feature type="transmembrane region" description="Helical" evidence="6">
    <location>
        <begin position="213"/>
        <end position="232"/>
    </location>
</feature>
<proteinExistence type="inferred from homology"/>
<evidence type="ECO:0000256" key="1">
    <source>
        <dbReference type="ARBA" id="ARBA00004141"/>
    </source>
</evidence>
<evidence type="ECO:0000313" key="8">
    <source>
        <dbReference type="Proteomes" id="UP000799421"/>
    </source>
</evidence>
<evidence type="ECO:0000256" key="2">
    <source>
        <dbReference type="ARBA" id="ARBA00005587"/>
    </source>
</evidence>
<dbReference type="InterPro" id="IPR000791">
    <property type="entry name" value="Gpr1/Fun34/SatP-like"/>
</dbReference>
<dbReference type="Proteomes" id="UP000799421">
    <property type="component" value="Unassembled WGS sequence"/>
</dbReference>
<dbReference type="Pfam" id="PF01184">
    <property type="entry name" value="Gpr1_Fun34_YaaH"/>
    <property type="match status" value="1"/>
</dbReference>
<reference evidence="7" key="1">
    <citation type="journal article" date="2020" name="Stud. Mycol.">
        <title>101 Dothideomycetes genomes: a test case for predicting lifestyles and emergence of pathogens.</title>
        <authorList>
            <person name="Haridas S."/>
            <person name="Albert R."/>
            <person name="Binder M."/>
            <person name="Bloem J."/>
            <person name="Labutti K."/>
            <person name="Salamov A."/>
            <person name="Andreopoulos B."/>
            <person name="Baker S."/>
            <person name="Barry K."/>
            <person name="Bills G."/>
            <person name="Bluhm B."/>
            <person name="Cannon C."/>
            <person name="Castanera R."/>
            <person name="Culley D."/>
            <person name="Daum C."/>
            <person name="Ezra D."/>
            <person name="Gonzalez J."/>
            <person name="Henrissat B."/>
            <person name="Kuo A."/>
            <person name="Liang C."/>
            <person name="Lipzen A."/>
            <person name="Lutzoni F."/>
            <person name="Magnuson J."/>
            <person name="Mondo S."/>
            <person name="Nolan M."/>
            <person name="Ohm R."/>
            <person name="Pangilinan J."/>
            <person name="Park H.-J."/>
            <person name="Ramirez L."/>
            <person name="Alfaro M."/>
            <person name="Sun H."/>
            <person name="Tritt A."/>
            <person name="Yoshinaga Y."/>
            <person name="Zwiers L.-H."/>
            <person name="Turgeon B."/>
            <person name="Goodwin S."/>
            <person name="Spatafora J."/>
            <person name="Crous P."/>
            <person name="Grigoriev I."/>
        </authorList>
    </citation>
    <scope>NUCLEOTIDE SEQUENCE</scope>
    <source>
        <strain evidence="7">CBS 480.64</strain>
    </source>
</reference>
<feature type="transmembrane region" description="Helical" evidence="6">
    <location>
        <begin position="53"/>
        <end position="77"/>
    </location>
</feature>
<protein>
    <recommendedName>
        <fullName evidence="9">GPR1/FUN34/YaaH-class plasma membrane protein</fullName>
    </recommendedName>
</protein>
<evidence type="ECO:0000256" key="4">
    <source>
        <dbReference type="ARBA" id="ARBA00022989"/>
    </source>
</evidence>
<evidence type="ECO:0008006" key="9">
    <source>
        <dbReference type="Google" id="ProtNLM"/>
    </source>
</evidence>
<keyword evidence="8" id="KW-1185">Reference proteome</keyword>
<evidence type="ECO:0000256" key="3">
    <source>
        <dbReference type="ARBA" id="ARBA00022692"/>
    </source>
</evidence>
<evidence type="ECO:0000256" key="6">
    <source>
        <dbReference type="SAM" id="Phobius"/>
    </source>
</evidence>
<name>A0A6A7C768_9PEZI</name>
<accession>A0A6A7C768</accession>
<sequence>MPDEIPLSDLPGSAELTRNVTINLSQAQYERMFFQPNQPRHGDYAKRFANPTLLGPIGLTVPLTSTVLCLLGTAGAVPPYSTVGVLGDYYMIGVISMVIAGLAEFILGNTFPFALFVLFGAHWGAIAYQQDPITQNIAAFAKLGGPAGKIYNSSQTFHYAIMALFCAMIAIASIRVNVVFIVFFFALTGMFASIAGAHHGVPTESAEWALHRLKIAGGFGVLAMVMGWYLLLVTMCETVGLPCPLPVFDLSGKVFKGYQEKMLLREQGKA</sequence>
<comment type="subcellular location">
    <subcellularLocation>
        <location evidence="1">Membrane</location>
        <topology evidence="1">Multi-pass membrane protein</topology>
    </subcellularLocation>
</comment>
<dbReference type="EMBL" id="MU005965">
    <property type="protein sequence ID" value="KAF2862518.1"/>
    <property type="molecule type" value="Genomic_DNA"/>
</dbReference>